<dbReference type="Pfam" id="PF14871">
    <property type="entry name" value="GHL6"/>
    <property type="match status" value="1"/>
</dbReference>
<name>A0ABW9SUW8_9BACL</name>
<dbReference type="InterPro" id="IPR052177">
    <property type="entry name" value="Divisome_Glycosyl_Hydrolase"/>
</dbReference>
<dbReference type="RefSeq" id="WP_095397513.1">
    <property type="nucleotide sequence ID" value="NZ_WOAA01000001.1"/>
</dbReference>
<evidence type="ECO:0000313" key="2">
    <source>
        <dbReference type="Proteomes" id="UP000435177"/>
    </source>
</evidence>
<dbReference type="Gene3D" id="3.40.50.880">
    <property type="match status" value="1"/>
</dbReference>
<dbReference type="CDD" id="cd03143">
    <property type="entry name" value="A4_beta-galactosidase_middle_domain"/>
    <property type="match status" value="1"/>
</dbReference>
<dbReference type="EMBL" id="WOAA01000001">
    <property type="protein sequence ID" value="MUG64765.1"/>
    <property type="molecule type" value="Genomic_DNA"/>
</dbReference>
<dbReference type="InterPro" id="IPR017853">
    <property type="entry name" value="GH"/>
</dbReference>
<dbReference type="Gene3D" id="3.20.20.80">
    <property type="entry name" value="Glycosidases"/>
    <property type="match status" value="1"/>
</dbReference>
<reference evidence="1 2" key="1">
    <citation type="submission" date="2019-11" db="EMBL/GenBank/DDBJ databases">
        <title>Draft genome sequences of five Paenibacillus species of dairy origin.</title>
        <authorList>
            <person name="Olajide A.M."/>
            <person name="Chen S."/>
            <person name="Lapointe G."/>
        </authorList>
    </citation>
    <scope>NUCLEOTIDE SEQUENCE [LARGE SCALE GENOMIC DNA]</scope>
    <source>
        <strain evidence="1 2">3CS1</strain>
    </source>
</reference>
<proteinExistence type="predicted"/>
<dbReference type="InterPro" id="IPR028212">
    <property type="entry name" value="GHL6"/>
</dbReference>
<evidence type="ECO:0000313" key="1">
    <source>
        <dbReference type="EMBL" id="MUG64765.1"/>
    </source>
</evidence>
<protein>
    <submittedName>
        <fullName evidence="1">Family 10 glycosylhydrolase</fullName>
    </submittedName>
</protein>
<comment type="caution">
    <text evidence="1">The sequence shown here is derived from an EMBL/GenBank/DDBJ whole genome shotgun (WGS) entry which is preliminary data.</text>
</comment>
<sequence length="666" mass="75824">MTWWSSNRLRLIQNNLREVDANMDVDALIHQLKQLEANVLMMNAGGIFAFYPSRLRYHYVTPYLKKDLLGEAIAKAHANGIRFIARFDFSKAHESVFRQRPEWFYRTREGREVNYYGIVHTCLNGGYQQRYSLDILTEVLSSYDVDGVFFNMFGYQNWDYSGNHYGICYCDNCRTRFREMYGLQLPEPEQQDDFVYRKYREFQEITAMEMLDTIHDHIKALNPQTAISTYHPHKVDIVRHESATALNRASSKWLYSAAENVMPISGSYDDKLSSNCSINAIDLTYRFTGVSRYETEIRLYENLVNGSGLDFCIIGVFEDYPDMDNMDSVAKVFRFHKKHEHLFGSFSSMADVVLVKPPASERDSYTEYLGLFKMLKESHILFDVISQNRLEQLRRSRARVVVLPGITRTTAEELDVLLEARDGGKHILATGAALSAQTTALSRLFGTSVDTIIADTTASYMVVDDKTMYPELERKQWVIVQGPFAVLHPGSQASAKLPYMAPSSFGPPERAYGHELTDRYGLVLFGKTTDSKGMGAYMGWNVGRLYHDHGFADHKYIVCGAIRHLLNGTATLRAEAHPSVEINLHRLPDESYMLQLLNLSGFNGSTYEAPIDMHDINIQLRGIGQVDHVEALVDGQTAELQRDENLIALKIPKLGVYAAYHLQGNA</sequence>
<gene>
    <name evidence="1" type="ORF">GNP94_01965</name>
</gene>
<dbReference type="PANTHER" id="PTHR43405">
    <property type="entry name" value="GLYCOSYL HYDROLASE DIGH"/>
    <property type="match status" value="1"/>
</dbReference>
<keyword evidence="2" id="KW-1185">Reference proteome</keyword>
<dbReference type="SUPFAM" id="SSF51445">
    <property type="entry name" value="(Trans)glycosidases"/>
    <property type="match status" value="1"/>
</dbReference>
<organism evidence="1 2">
    <name type="scientific">Paenibacillus campinasensis</name>
    <dbReference type="NCBI Taxonomy" id="66347"/>
    <lineage>
        <taxon>Bacteria</taxon>
        <taxon>Bacillati</taxon>
        <taxon>Bacillota</taxon>
        <taxon>Bacilli</taxon>
        <taxon>Bacillales</taxon>
        <taxon>Paenibacillaceae</taxon>
        <taxon>Paenibacillus</taxon>
    </lineage>
</organism>
<accession>A0ABW9SUW8</accession>
<dbReference type="InterPro" id="IPR029062">
    <property type="entry name" value="Class_I_gatase-like"/>
</dbReference>
<dbReference type="PANTHER" id="PTHR43405:SF1">
    <property type="entry name" value="GLYCOSYL HYDROLASE DIGH"/>
    <property type="match status" value="1"/>
</dbReference>
<dbReference type="Proteomes" id="UP000435177">
    <property type="component" value="Unassembled WGS sequence"/>
</dbReference>